<feature type="non-terminal residue" evidence="1">
    <location>
        <position position="1"/>
    </location>
</feature>
<evidence type="ECO:0000313" key="1">
    <source>
        <dbReference type="EMBL" id="WMV55527.1"/>
    </source>
</evidence>
<organism evidence="1 2">
    <name type="scientific">Solanum verrucosum</name>
    <dbReference type="NCBI Taxonomy" id="315347"/>
    <lineage>
        <taxon>Eukaryota</taxon>
        <taxon>Viridiplantae</taxon>
        <taxon>Streptophyta</taxon>
        <taxon>Embryophyta</taxon>
        <taxon>Tracheophyta</taxon>
        <taxon>Spermatophyta</taxon>
        <taxon>Magnoliopsida</taxon>
        <taxon>eudicotyledons</taxon>
        <taxon>Gunneridae</taxon>
        <taxon>Pentapetalae</taxon>
        <taxon>asterids</taxon>
        <taxon>lamiids</taxon>
        <taxon>Solanales</taxon>
        <taxon>Solanaceae</taxon>
        <taxon>Solanoideae</taxon>
        <taxon>Solaneae</taxon>
        <taxon>Solanum</taxon>
    </lineage>
</organism>
<sequence length="31" mass="3637">SVTPRIRNRPKKYRFWKVAGATYGHHPRTVG</sequence>
<name>A0AAF0UZU9_SOLVR</name>
<keyword evidence="2" id="KW-1185">Reference proteome</keyword>
<gene>
    <name evidence="1" type="ORF">MTR67_048912</name>
</gene>
<dbReference type="AlphaFoldDB" id="A0AAF0UZU9"/>
<protein>
    <submittedName>
        <fullName evidence="1">Uncharacterized protein</fullName>
    </submittedName>
</protein>
<reference evidence="1" key="1">
    <citation type="submission" date="2023-08" db="EMBL/GenBank/DDBJ databases">
        <title>A de novo genome assembly of Solanum verrucosum Schlechtendal, a Mexican diploid species geographically isolated from the other diploid A-genome species in potato relatives.</title>
        <authorList>
            <person name="Hosaka K."/>
        </authorList>
    </citation>
    <scope>NUCLEOTIDE SEQUENCE</scope>
    <source>
        <tissue evidence="1">Young leaves</tissue>
    </source>
</reference>
<proteinExistence type="predicted"/>
<accession>A0AAF0UZU9</accession>
<evidence type="ECO:0000313" key="2">
    <source>
        <dbReference type="Proteomes" id="UP001234989"/>
    </source>
</evidence>
<dbReference type="EMBL" id="CP133622">
    <property type="protein sequence ID" value="WMV55527.1"/>
    <property type="molecule type" value="Genomic_DNA"/>
</dbReference>
<dbReference type="Proteomes" id="UP001234989">
    <property type="component" value="Chromosome 11"/>
</dbReference>